<evidence type="ECO:0000259" key="2">
    <source>
        <dbReference type="Pfam" id="PF20522"/>
    </source>
</evidence>
<keyword evidence="1" id="KW-1133">Transmembrane helix</keyword>
<evidence type="ECO:0000313" key="4">
    <source>
        <dbReference type="Proteomes" id="UP000054558"/>
    </source>
</evidence>
<proteinExistence type="predicted"/>
<organism evidence="3 4">
    <name type="scientific">Klebsormidium nitens</name>
    <name type="common">Green alga</name>
    <name type="synonym">Ulothrix nitens</name>
    <dbReference type="NCBI Taxonomy" id="105231"/>
    <lineage>
        <taxon>Eukaryota</taxon>
        <taxon>Viridiplantae</taxon>
        <taxon>Streptophyta</taxon>
        <taxon>Klebsormidiophyceae</taxon>
        <taxon>Klebsormidiales</taxon>
        <taxon>Klebsormidiaceae</taxon>
        <taxon>Klebsormidium</taxon>
    </lineage>
</organism>
<protein>
    <recommendedName>
        <fullName evidence="2">DUF6737 domain-containing protein</fullName>
    </recommendedName>
</protein>
<keyword evidence="1" id="KW-0472">Membrane</keyword>
<dbReference type="InterPro" id="IPR046625">
    <property type="entry name" value="DUF6737"/>
</dbReference>
<feature type="transmembrane region" description="Helical" evidence="1">
    <location>
        <begin position="200"/>
        <end position="220"/>
    </location>
</feature>
<gene>
    <name evidence="3" type="ORF">KFL_005650060</name>
</gene>
<reference evidence="3 4" key="1">
    <citation type="journal article" date="2014" name="Nat. Commun.">
        <title>Klebsormidium flaccidum genome reveals primary factors for plant terrestrial adaptation.</title>
        <authorList>
            <person name="Hori K."/>
            <person name="Maruyama F."/>
            <person name="Fujisawa T."/>
            <person name="Togashi T."/>
            <person name="Yamamoto N."/>
            <person name="Seo M."/>
            <person name="Sato S."/>
            <person name="Yamada T."/>
            <person name="Mori H."/>
            <person name="Tajima N."/>
            <person name="Moriyama T."/>
            <person name="Ikeuchi M."/>
            <person name="Watanabe M."/>
            <person name="Wada H."/>
            <person name="Kobayashi K."/>
            <person name="Saito M."/>
            <person name="Masuda T."/>
            <person name="Sasaki-Sekimoto Y."/>
            <person name="Mashiguchi K."/>
            <person name="Awai K."/>
            <person name="Shimojima M."/>
            <person name="Masuda S."/>
            <person name="Iwai M."/>
            <person name="Nobusawa T."/>
            <person name="Narise T."/>
            <person name="Kondo S."/>
            <person name="Saito H."/>
            <person name="Sato R."/>
            <person name="Murakawa M."/>
            <person name="Ihara Y."/>
            <person name="Oshima-Yamada Y."/>
            <person name="Ohtaka K."/>
            <person name="Satoh M."/>
            <person name="Sonobe K."/>
            <person name="Ishii M."/>
            <person name="Ohtani R."/>
            <person name="Kanamori-Sato M."/>
            <person name="Honoki R."/>
            <person name="Miyazaki D."/>
            <person name="Mochizuki H."/>
            <person name="Umetsu J."/>
            <person name="Higashi K."/>
            <person name="Shibata D."/>
            <person name="Kamiya Y."/>
            <person name="Sato N."/>
            <person name="Nakamura Y."/>
            <person name="Tabata S."/>
            <person name="Ida S."/>
            <person name="Kurokawa K."/>
            <person name="Ohta H."/>
        </authorList>
    </citation>
    <scope>NUCLEOTIDE SEQUENCE [LARGE SCALE GENOMIC DNA]</scope>
    <source>
        <strain evidence="3 4">NIES-2285</strain>
    </source>
</reference>
<dbReference type="Proteomes" id="UP000054558">
    <property type="component" value="Unassembled WGS sequence"/>
</dbReference>
<evidence type="ECO:0000313" key="3">
    <source>
        <dbReference type="EMBL" id="GAQ89814.1"/>
    </source>
</evidence>
<keyword evidence="1" id="KW-0812">Transmembrane</keyword>
<dbReference type="EMBL" id="DF237514">
    <property type="protein sequence ID" value="GAQ89814.1"/>
    <property type="molecule type" value="Genomic_DNA"/>
</dbReference>
<feature type="domain" description="DUF6737" evidence="2">
    <location>
        <begin position="167"/>
        <end position="222"/>
    </location>
</feature>
<dbReference type="PANTHER" id="PTHR36046">
    <property type="entry name" value="PROTEIN, PUTATIVE-RELATED"/>
    <property type="match status" value="1"/>
</dbReference>
<dbReference type="Pfam" id="PF20522">
    <property type="entry name" value="DUF6737"/>
    <property type="match status" value="1"/>
</dbReference>
<evidence type="ECO:0000256" key="1">
    <source>
        <dbReference type="SAM" id="Phobius"/>
    </source>
</evidence>
<keyword evidence="4" id="KW-1185">Reference proteome</keyword>
<dbReference type="PANTHER" id="PTHR36046:SF1">
    <property type="entry name" value="DUF6737 DOMAIN-CONTAINING PROTEIN"/>
    <property type="match status" value="1"/>
</dbReference>
<name>A0A1Y1IG47_KLENI</name>
<sequence>MEAVRCTFVPIPTSCSTPGMLCGVSDQKSILSTPSNCATACCSARGHFCSLLDATRYSPPFQSSSKLHAFSIASSHGPYLARYYATVASSLEAAPESNAKRNRHSPRLPLKISRKSDIVTASWGWLGRGRRRIRTQATKPDGPADEERTLSEELDAFYESLDLEYESVWDTKPAWCQPWTILLTGTVGITGSWQLLHVPVLTGVVTGLVGLWWFVFLLAYPQSYKDMIAQRREYQERLAAENGRPLGRDQT</sequence>
<accession>A0A1Y1IG47</accession>
<dbReference type="AlphaFoldDB" id="A0A1Y1IG47"/>
<dbReference type="OrthoDB" id="1747990at2759"/>